<sequence>MSLRQIPLDPGGALLGRLFGRMLDEQSSQQATQEHHRAEVDAGLVGREVGPYLLLELIGSGGMGAVYRARHRTQKLDRDVALKLVRDRGAYLTVRERFLQERDILAQLHHPGIAQIYDAGETDDGILYFTMEYIDGVPITQYCKDYVDSVADRVRLLQRVVTALGSAHRNLVIHRDIKPSNVFVTRQGGEVKLLDFGIAKSLGGASDLTNEASPGPMTPLYAAPEQFHGRPLSVPTDIYQTGVLIFYVLTGNKPYRADPGSPIAWSRAVTEEEPLQLQQAFDMAARGGAKTGEPIWYTSAKVRAVRKQLRGDLNAIVRKALAKDPDQRYHSADALQTDLAAYLAGRPVVARHGGRLYRISRLLRRNLPATLIAAIASVVLTVVVTLGVTRVESERDLAVAAAKVATQEARRAELTRDFLLDLIARTDPTEPARGSVLSASDYLEWAARQVDSGLEGVPEARAQVRAAIAQSLEHLEGPARALPLHTKSVEELRRLDSPDARGVLPKLLATQATLLNSAGQTQEAEPVAREMLALTAGDPAWARDRISAMTALAHSLNKRGRSLESLQIRQQILVDRQALDSFDLADLAMDHQNIAVTEVALDRFADAERSYRQSLLMLERSVGAGNPRSVLPLNGLASTLTKLGRYEEAQAVAEQALSVAEASLAPGHFGIANALTQLGVATFNQGRYEEAQRLLAKAESVAGPDDPGKIRPYINLYRAELYLRWGRFLDAKKEAKLAASGMSKIRGPDSPMTLLARGMASYTAFKVAPKKNGESERILREVQSKLAQDSSSSAEEMVQLKPWLAEILESKGAKDEAKRVRIEALAMARRIYGDAHPLVQALREASQST</sequence>
<keyword evidence="3 7" id="KW-0418">Kinase</keyword>
<proteinExistence type="predicted"/>
<dbReference type="CDD" id="cd14014">
    <property type="entry name" value="STKc_PknB_like"/>
    <property type="match status" value="1"/>
</dbReference>
<feature type="binding site" evidence="5">
    <location>
        <position position="83"/>
    </location>
    <ligand>
        <name>ATP</name>
        <dbReference type="ChEBI" id="CHEBI:30616"/>
    </ligand>
</feature>
<gene>
    <name evidence="7" type="ORF">I8J32_012205</name>
</gene>
<protein>
    <submittedName>
        <fullName evidence="7">Serine/threonine protein kinase</fullName>
    </submittedName>
</protein>
<dbReference type="InterPro" id="IPR008271">
    <property type="entry name" value="Ser/Thr_kinase_AS"/>
</dbReference>
<dbReference type="PROSITE" id="PS00107">
    <property type="entry name" value="PROTEIN_KINASE_ATP"/>
    <property type="match status" value="1"/>
</dbReference>
<accession>A0A975ARR2</accession>
<dbReference type="AlphaFoldDB" id="A0A975ARR2"/>
<keyword evidence="4 5" id="KW-0067">ATP-binding</keyword>
<dbReference type="PANTHER" id="PTHR43289:SF30">
    <property type="entry name" value="NON-SPECIFIC SERINE_THREONINE PROTEIN KINASE"/>
    <property type="match status" value="1"/>
</dbReference>
<evidence type="ECO:0000256" key="2">
    <source>
        <dbReference type="ARBA" id="ARBA00022741"/>
    </source>
</evidence>
<evidence type="ECO:0000256" key="3">
    <source>
        <dbReference type="ARBA" id="ARBA00022777"/>
    </source>
</evidence>
<dbReference type="Proteomes" id="UP000639274">
    <property type="component" value="Chromosome"/>
</dbReference>
<evidence type="ECO:0000259" key="6">
    <source>
        <dbReference type="PROSITE" id="PS50011"/>
    </source>
</evidence>
<dbReference type="SMART" id="SM00028">
    <property type="entry name" value="TPR"/>
    <property type="match status" value="3"/>
</dbReference>
<keyword evidence="8" id="KW-1185">Reference proteome</keyword>
<dbReference type="InterPro" id="IPR011009">
    <property type="entry name" value="Kinase-like_dom_sf"/>
</dbReference>
<dbReference type="PROSITE" id="PS00108">
    <property type="entry name" value="PROTEIN_KINASE_ST"/>
    <property type="match status" value="1"/>
</dbReference>
<dbReference type="GO" id="GO:0005524">
    <property type="term" value="F:ATP binding"/>
    <property type="evidence" value="ECO:0007669"/>
    <property type="project" value="UniProtKB-UniRule"/>
</dbReference>
<dbReference type="GO" id="GO:0004674">
    <property type="term" value="F:protein serine/threonine kinase activity"/>
    <property type="evidence" value="ECO:0007669"/>
    <property type="project" value="UniProtKB-KW"/>
</dbReference>
<dbReference type="RefSeq" id="WP_200612541.1">
    <property type="nucleotide sequence ID" value="NZ_CP071518.1"/>
</dbReference>
<evidence type="ECO:0000256" key="1">
    <source>
        <dbReference type="ARBA" id="ARBA00022679"/>
    </source>
</evidence>
<dbReference type="InterPro" id="IPR000719">
    <property type="entry name" value="Prot_kinase_dom"/>
</dbReference>
<feature type="domain" description="Protein kinase" evidence="6">
    <location>
        <begin position="52"/>
        <end position="343"/>
    </location>
</feature>
<dbReference type="Gene3D" id="3.30.200.20">
    <property type="entry name" value="Phosphorylase Kinase, domain 1"/>
    <property type="match status" value="1"/>
</dbReference>
<dbReference type="PROSITE" id="PS50011">
    <property type="entry name" value="PROTEIN_KINASE_DOM"/>
    <property type="match status" value="1"/>
</dbReference>
<organism evidence="7 8">
    <name type="scientific">Agrilutibacter solisilvae</name>
    <dbReference type="NCBI Taxonomy" id="2763317"/>
    <lineage>
        <taxon>Bacteria</taxon>
        <taxon>Pseudomonadati</taxon>
        <taxon>Pseudomonadota</taxon>
        <taxon>Gammaproteobacteria</taxon>
        <taxon>Lysobacterales</taxon>
        <taxon>Lysobacteraceae</taxon>
        <taxon>Agrilutibacter</taxon>
    </lineage>
</organism>
<keyword evidence="1" id="KW-0808">Transferase</keyword>
<evidence type="ECO:0000313" key="7">
    <source>
        <dbReference type="EMBL" id="QSX77513.1"/>
    </source>
</evidence>
<evidence type="ECO:0000256" key="5">
    <source>
        <dbReference type="PROSITE-ProRule" id="PRU10141"/>
    </source>
</evidence>
<dbReference type="SUPFAM" id="SSF56112">
    <property type="entry name" value="Protein kinase-like (PK-like)"/>
    <property type="match status" value="1"/>
</dbReference>
<dbReference type="SUPFAM" id="SSF48452">
    <property type="entry name" value="TPR-like"/>
    <property type="match status" value="1"/>
</dbReference>
<dbReference type="KEGG" id="lsf:I8J32_012205"/>
<name>A0A975ARR2_9GAMM</name>
<dbReference type="InterPro" id="IPR011990">
    <property type="entry name" value="TPR-like_helical_dom_sf"/>
</dbReference>
<dbReference type="PANTHER" id="PTHR43289">
    <property type="entry name" value="MITOGEN-ACTIVATED PROTEIN KINASE KINASE KINASE 20-RELATED"/>
    <property type="match status" value="1"/>
</dbReference>
<dbReference type="InterPro" id="IPR017441">
    <property type="entry name" value="Protein_kinase_ATP_BS"/>
</dbReference>
<dbReference type="EMBL" id="CP071518">
    <property type="protein sequence ID" value="QSX77513.1"/>
    <property type="molecule type" value="Genomic_DNA"/>
</dbReference>
<keyword evidence="2 5" id="KW-0547">Nucleotide-binding</keyword>
<evidence type="ECO:0000256" key="4">
    <source>
        <dbReference type="ARBA" id="ARBA00022840"/>
    </source>
</evidence>
<dbReference type="InterPro" id="IPR019734">
    <property type="entry name" value="TPR_rpt"/>
</dbReference>
<dbReference type="SMART" id="SM00220">
    <property type="entry name" value="S_TKc"/>
    <property type="match status" value="1"/>
</dbReference>
<dbReference type="Pfam" id="PF13424">
    <property type="entry name" value="TPR_12"/>
    <property type="match status" value="1"/>
</dbReference>
<keyword evidence="7" id="KW-0723">Serine/threonine-protein kinase</keyword>
<reference evidence="7 8" key="1">
    <citation type="submission" date="2021-03" db="EMBL/GenBank/DDBJ databases">
        <title>Lysobacter sp. nov. isolated from soil of gangwondo yeongwol, south Korea.</title>
        <authorList>
            <person name="Kim K.R."/>
            <person name="Kim K.H."/>
            <person name="Jeon C.O."/>
        </authorList>
    </citation>
    <scope>NUCLEOTIDE SEQUENCE [LARGE SCALE GENOMIC DNA]</scope>
    <source>
        <strain evidence="7 8">R19</strain>
    </source>
</reference>
<dbReference type="Pfam" id="PF00069">
    <property type="entry name" value="Pkinase"/>
    <property type="match status" value="1"/>
</dbReference>
<dbReference type="Gene3D" id="1.10.510.10">
    <property type="entry name" value="Transferase(Phosphotransferase) domain 1"/>
    <property type="match status" value="1"/>
</dbReference>
<dbReference type="Gene3D" id="1.25.40.10">
    <property type="entry name" value="Tetratricopeptide repeat domain"/>
    <property type="match status" value="1"/>
</dbReference>
<evidence type="ECO:0000313" key="8">
    <source>
        <dbReference type="Proteomes" id="UP000639274"/>
    </source>
</evidence>